<sequence>MKTKLHVGILVVLLAFIGTYVERNTLPNQQIVIQFSDSEVSSEDTEKAIKAIQTKLESVGVTHIQIGKKENGQLKIVYHSDTDVEHIQNVLFKTNNFKLAFQSQQDSSNQYPEHHRADDYKLNISEIKTDSGSDWGVEDAQIVEINQKTDRLSFPQSNNFSNTVSIQQTNCIYSIAILVNNTVAIAIDNHSYKIPEVRAGPTA</sequence>
<comment type="caution">
    <text evidence="1">The sequence shown here is derived from an EMBL/GenBank/DDBJ whole genome shotgun (WGS) entry which is preliminary data.</text>
</comment>
<dbReference type="Proteomes" id="UP000248054">
    <property type="component" value="Unassembled WGS sequence"/>
</dbReference>
<dbReference type="OrthoDB" id="1144910at2"/>
<proteinExistence type="predicted"/>
<organism evidence="1 2">
    <name type="scientific">Winogradskyella epiphytica</name>
    <dbReference type="NCBI Taxonomy" id="262005"/>
    <lineage>
        <taxon>Bacteria</taxon>
        <taxon>Pseudomonadati</taxon>
        <taxon>Bacteroidota</taxon>
        <taxon>Flavobacteriia</taxon>
        <taxon>Flavobacteriales</taxon>
        <taxon>Flavobacteriaceae</taxon>
        <taxon>Winogradskyella</taxon>
    </lineage>
</organism>
<dbReference type="RefSeq" id="WP_110475930.1">
    <property type="nucleotide sequence ID" value="NZ_BMWQ01000005.1"/>
</dbReference>
<evidence type="ECO:0000313" key="2">
    <source>
        <dbReference type="Proteomes" id="UP000248054"/>
    </source>
</evidence>
<evidence type="ECO:0000313" key="1">
    <source>
        <dbReference type="EMBL" id="PYE80411.1"/>
    </source>
</evidence>
<gene>
    <name evidence="1" type="ORF">DFQ11_1058</name>
</gene>
<reference evidence="1 2" key="1">
    <citation type="submission" date="2018-06" db="EMBL/GenBank/DDBJ databases">
        <title>Genomic Encyclopedia of Type Strains, Phase III (KMG-III): the genomes of soil and plant-associated and newly described type strains.</title>
        <authorList>
            <person name="Whitman W."/>
        </authorList>
    </citation>
    <scope>NUCLEOTIDE SEQUENCE [LARGE SCALE GENOMIC DNA]</scope>
    <source>
        <strain evidence="1 2">CECT 7945</strain>
    </source>
</reference>
<dbReference type="AlphaFoldDB" id="A0A2V4XRA6"/>
<protein>
    <submittedName>
        <fullName evidence="1">Uncharacterized protein</fullName>
    </submittedName>
</protein>
<keyword evidence="2" id="KW-1185">Reference proteome</keyword>
<dbReference type="EMBL" id="QJTD01000005">
    <property type="protein sequence ID" value="PYE80411.1"/>
    <property type="molecule type" value="Genomic_DNA"/>
</dbReference>
<accession>A0A2V4XRA6</accession>
<name>A0A2V4XRA6_9FLAO</name>